<dbReference type="Proteomes" id="UP000281468">
    <property type="component" value="Unassembled WGS sequence"/>
</dbReference>
<protein>
    <submittedName>
        <fullName evidence="2">Uncharacterized protein</fullName>
    </submittedName>
</protein>
<proteinExistence type="predicted"/>
<evidence type="ECO:0000256" key="1">
    <source>
        <dbReference type="SAM" id="MobiDB-lite"/>
    </source>
</evidence>
<sequence length="159" mass="17823">MKEVMHWQIGEVEMAQRANVPVFHLAKTGNASALPRPSMLPEARRTSNIWPPSDPSAASPYTHNHSLPQGAQPILQPLSPTQLCLRYNTDDGHAPLRRHADSARPLENFHRPSCTLLPPLGEVTGMCSRHKRYNLPPVITSTEGRRDCRWKEFLPVLPA</sequence>
<dbReference type="AlphaFoldDB" id="A0A3M7EXP6"/>
<dbReference type="EMBL" id="QWIQ01000591">
    <property type="protein sequence ID" value="RMY81378.1"/>
    <property type="molecule type" value="Genomic_DNA"/>
</dbReference>
<organism evidence="2 3">
    <name type="scientific">Hortaea werneckii</name>
    <name type="common">Black yeast</name>
    <name type="synonym">Cladosporium werneckii</name>
    <dbReference type="NCBI Taxonomy" id="91943"/>
    <lineage>
        <taxon>Eukaryota</taxon>
        <taxon>Fungi</taxon>
        <taxon>Dikarya</taxon>
        <taxon>Ascomycota</taxon>
        <taxon>Pezizomycotina</taxon>
        <taxon>Dothideomycetes</taxon>
        <taxon>Dothideomycetidae</taxon>
        <taxon>Mycosphaerellales</taxon>
        <taxon>Teratosphaeriaceae</taxon>
        <taxon>Hortaea</taxon>
    </lineage>
</organism>
<evidence type="ECO:0000313" key="3">
    <source>
        <dbReference type="Proteomes" id="UP000281468"/>
    </source>
</evidence>
<gene>
    <name evidence="2" type="ORF">D0862_12373</name>
</gene>
<name>A0A3M7EXP6_HORWE</name>
<feature type="region of interest" description="Disordered" evidence="1">
    <location>
        <begin position="43"/>
        <end position="73"/>
    </location>
</feature>
<feature type="compositionally biased region" description="Polar residues" evidence="1">
    <location>
        <begin position="59"/>
        <end position="69"/>
    </location>
</feature>
<comment type="caution">
    <text evidence="2">The sequence shown here is derived from an EMBL/GenBank/DDBJ whole genome shotgun (WGS) entry which is preliminary data.</text>
</comment>
<accession>A0A3M7EXP6</accession>
<evidence type="ECO:0000313" key="2">
    <source>
        <dbReference type="EMBL" id="RMY81378.1"/>
    </source>
</evidence>
<reference evidence="2 3" key="1">
    <citation type="journal article" date="2018" name="BMC Genomics">
        <title>Genomic evidence for intraspecific hybridization in a clonal and extremely halotolerant yeast.</title>
        <authorList>
            <person name="Gostincar C."/>
            <person name="Stajich J.E."/>
            <person name="Zupancic J."/>
            <person name="Zalar P."/>
            <person name="Gunde-Cimerman N."/>
        </authorList>
    </citation>
    <scope>NUCLEOTIDE SEQUENCE [LARGE SCALE GENOMIC DNA]</scope>
    <source>
        <strain evidence="2 3">EXF-171</strain>
    </source>
</reference>